<evidence type="ECO:0000313" key="2">
    <source>
        <dbReference type="Proteomes" id="UP001159363"/>
    </source>
</evidence>
<name>A0ABQ9I881_9NEOP</name>
<gene>
    <name evidence="1" type="ORF">PR048_005422</name>
</gene>
<reference evidence="1 2" key="1">
    <citation type="submission" date="2023-02" db="EMBL/GenBank/DDBJ databases">
        <title>LHISI_Scaffold_Assembly.</title>
        <authorList>
            <person name="Stuart O.P."/>
            <person name="Cleave R."/>
            <person name="Magrath M.J.L."/>
            <person name="Mikheyev A.S."/>
        </authorList>
    </citation>
    <scope>NUCLEOTIDE SEQUENCE [LARGE SCALE GENOMIC DNA]</scope>
    <source>
        <strain evidence="1">Daus_M_001</strain>
        <tissue evidence="1">Leg muscle</tissue>
    </source>
</reference>
<proteinExistence type="predicted"/>
<evidence type="ECO:0000313" key="1">
    <source>
        <dbReference type="EMBL" id="KAJ8892841.1"/>
    </source>
</evidence>
<dbReference type="Proteomes" id="UP001159363">
    <property type="component" value="Chromosome 2"/>
</dbReference>
<keyword evidence="2" id="KW-1185">Reference proteome</keyword>
<dbReference type="PANTHER" id="PTHR10773">
    <property type="entry name" value="DNA-DIRECTED RNA POLYMERASES I, II, AND III SUBUNIT RPABC2"/>
    <property type="match status" value="1"/>
</dbReference>
<protein>
    <submittedName>
        <fullName evidence="1">Uncharacterized protein</fullName>
    </submittedName>
</protein>
<comment type="caution">
    <text evidence="1">The sequence shown here is derived from an EMBL/GenBank/DDBJ whole genome shotgun (WGS) entry which is preliminary data.</text>
</comment>
<accession>A0ABQ9I881</accession>
<dbReference type="PANTHER" id="PTHR10773:SF19">
    <property type="match status" value="1"/>
</dbReference>
<dbReference type="EMBL" id="JARBHB010000002">
    <property type="protein sequence ID" value="KAJ8892841.1"/>
    <property type="molecule type" value="Genomic_DNA"/>
</dbReference>
<sequence length="295" mass="33370">MHFWCTSPPPSVNLALTTGGKIGTGFDSRTTGSHNKLQKEQEEMVVNEINSFPGFISHYSRASNSYQFIPPETTLHIMYSMCKEEIEEPVSFATYKKIFYSKFNLKHKPLKKDTCNISGSFKAPLSNACTEDLKADIKKRDIILTSLQQSQHLMLYNCGVHPGSNNKGYCYCCIEEEAGRGAQQVGPCLRQHLLEKYPEVQDLTLWKSLKNSTPFQCITQSVLISGHSFLPNDSDFGGNESAHKYQQRIYTAVDYMIIMRSYLKKNPSVSQGNEAAAFCWYIKSGIDDSQQDTRH</sequence>
<organism evidence="1 2">
    <name type="scientific">Dryococelus australis</name>
    <dbReference type="NCBI Taxonomy" id="614101"/>
    <lineage>
        <taxon>Eukaryota</taxon>
        <taxon>Metazoa</taxon>
        <taxon>Ecdysozoa</taxon>
        <taxon>Arthropoda</taxon>
        <taxon>Hexapoda</taxon>
        <taxon>Insecta</taxon>
        <taxon>Pterygota</taxon>
        <taxon>Neoptera</taxon>
        <taxon>Polyneoptera</taxon>
        <taxon>Phasmatodea</taxon>
        <taxon>Verophasmatodea</taxon>
        <taxon>Anareolatae</taxon>
        <taxon>Phasmatidae</taxon>
        <taxon>Eurycanthinae</taxon>
        <taxon>Dryococelus</taxon>
    </lineage>
</organism>